<evidence type="ECO:0000313" key="1">
    <source>
        <dbReference type="EMBL" id="TWT85064.1"/>
    </source>
</evidence>
<accession>A0A5C5ZCL3</accession>
<organism evidence="1 2">
    <name type="scientific">Novipirellula herctigrandis</name>
    <dbReference type="NCBI Taxonomy" id="2527986"/>
    <lineage>
        <taxon>Bacteria</taxon>
        <taxon>Pseudomonadati</taxon>
        <taxon>Planctomycetota</taxon>
        <taxon>Planctomycetia</taxon>
        <taxon>Pirellulales</taxon>
        <taxon>Pirellulaceae</taxon>
        <taxon>Novipirellula</taxon>
    </lineage>
</organism>
<protein>
    <submittedName>
        <fullName evidence="1">Uncharacterized protein</fullName>
    </submittedName>
</protein>
<keyword evidence="2" id="KW-1185">Reference proteome</keyword>
<reference evidence="1 2" key="1">
    <citation type="submission" date="2019-02" db="EMBL/GenBank/DDBJ databases">
        <title>Deep-cultivation of Planctomycetes and their phenomic and genomic characterization uncovers novel biology.</title>
        <authorList>
            <person name="Wiegand S."/>
            <person name="Jogler M."/>
            <person name="Boedeker C."/>
            <person name="Pinto D."/>
            <person name="Vollmers J."/>
            <person name="Rivas-Marin E."/>
            <person name="Kohn T."/>
            <person name="Peeters S.H."/>
            <person name="Heuer A."/>
            <person name="Rast P."/>
            <person name="Oberbeckmann S."/>
            <person name="Bunk B."/>
            <person name="Jeske O."/>
            <person name="Meyerdierks A."/>
            <person name="Storesund J.E."/>
            <person name="Kallscheuer N."/>
            <person name="Luecker S."/>
            <person name="Lage O.M."/>
            <person name="Pohl T."/>
            <person name="Merkel B.J."/>
            <person name="Hornburger P."/>
            <person name="Mueller R.-W."/>
            <person name="Bruemmer F."/>
            <person name="Labrenz M."/>
            <person name="Spormann A.M."/>
            <person name="Op Den Camp H."/>
            <person name="Overmann J."/>
            <person name="Amann R."/>
            <person name="Jetten M.S.M."/>
            <person name="Mascher T."/>
            <person name="Medema M.H."/>
            <person name="Devos D.P."/>
            <person name="Kaster A.-K."/>
            <person name="Ovreas L."/>
            <person name="Rohde M."/>
            <person name="Galperin M.Y."/>
            <person name="Jogler C."/>
        </authorList>
    </citation>
    <scope>NUCLEOTIDE SEQUENCE [LARGE SCALE GENOMIC DNA]</scope>
    <source>
        <strain evidence="1 2">CA13</strain>
    </source>
</reference>
<comment type="caution">
    <text evidence="1">The sequence shown here is derived from an EMBL/GenBank/DDBJ whole genome shotgun (WGS) entry which is preliminary data.</text>
</comment>
<sequence length="218" mass="24350">MEHEDAKVELSRHAGIVEDYYEDGFIGCLRPYSGIRAENFHSVVESLLSVGVASAFTNTIERCIAESVCRITVTARRWGIDSGGMLVRNKLISSDDRVQLRRWITIIETMMLDLLAGQKPHETIHGYCEYVAEFGWGGNAAFFVPLLGSAIETDDFGDRLQGHCAAITRLGSKAIAISDSLVLARRRKWEWYEPQERCAAEMRGYIDQALAAIGTTQM</sequence>
<dbReference type="Proteomes" id="UP000315010">
    <property type="component" value="Unassembled WGS sequence"/>
</dbReference>
<evidence type="ECO:0000313" key="2">
    <source>
        <dbReference type="Proteomes" id="UP000315010"/>
    </source>
</evidence>
<dbReference type="AlphaFoldDB" id="A0A5C5ZCL3"/>
<proteinExistence type="predicted"/>
<gene>
    <name evidence="1" type="ORF">CA13_65460</name>
</gene>
<name>A0A5C5ZCL3_9BACT</name>
<dbReference type="EMBL" id="SJPJ01000001">
    <property type="protein sequence ID" value="TWT85064.1"/>
    <property type="molecule type" value="Genomic_DNA"/>
</dbReference>